<feature type="domain" description="DDE Tnp4" evidence="4">
    <location>
        <begin position="26"/>
        <end position="128"/>
    </location>
</feature>
<sequence>MGILVRSRRGGCQRWHRETNWETERQGEKKTHYSGKKKRHTIKNNIISNRRSKVLYLSGTYVGKKHHKKIADEEEYHFTQGSHLWKDTGFQGYEPEGVTTHKPKKKPRNAELTSEEKEANREISKERVV</sequence>
<feature type="region of interest" description="Disordered" evidence="3">
    <location>
        <begin position="88"/>
        <end position="129"/>
    </location>
</feature>
<proteinExistence type="predicted"/>
<dbReference type="EMBL" id="CP073041">
    <property type="protein sequence ID" value="UXE61814.1"/>
    <property type="molecule type" value="Genomic_DNA"/>
</dbReference>
<dbReference type="InterPro" id="IPR027806">
    <property type="entry name" value="HARBI1_dom"/>
</dbReference>
<dbReference type="Proteomes" id="UP001065613">
    <property type="component" value="Chromosome"/>
</dbReference>
<keyword evidence="2" id="KW-0479">Metal-binding</keyword>
<evidence type="ECO:0000313" key="5">
    <source>
        <dbReference type="EMBL" id="UXE61814.1"/>
    </source>
</evidence>
<organism evidence="5">
    <name type="scientific">Woronichinia naegeliana WA131</name>
    <dbReference type="NCBI Taxonomy" id="2824559"/>
    <lineage>
        <taxon>Bacteria</taxon>
        <taxon>Bacillati</taxon>
        <taxon>Cyanobacteriota</taxon>
        <taxon>Cyanophyceae</taxon>
        <taxon>Synechococcales</taxon>
        <taxon>Coelosphaeriaceae</taxon>
        <taxon>Woronichinia</taxon>
    </lineage>
</organism>
<protein>
    <submittedName>
        <fullName evidence="5">Transposase family protein</fullName>
    </submittedName>
</protein>
<accession>A0A977KXM2</accession>
<feature type="compositionally biased region" description="Basic and acidic residues" evidence="3">
    <location>
        <begin position="114"/>
        <end position="129"/>
    </location>
</feature>
<dbReference type="Pfam" id="PF13359">
    <property type="entry name" value="DDE_Tnp_4"/>
    <property type="match status" value="1"/>
</dbReference>
<dbReference type="AlphaFoldDB" id="A0A977KXM2"/>
<dbReference type="GO" id="GO:0046872">
    <property type="term" value="F:metal ion binding"/>
    <property type="evidence" value="ECO:0007669"/>
    <property type="project" value="UniProtKB-KW"/>
</dbReference>
<evidence type="ECO:0000256" key="2">
    <source>
        <dbReference type="ARBA" id="ARBA00022723"/>
    </source>
</evidence>
<reference evidence="5" key="1">
    <citation type="submission" date="2021-04" db="EMBL/GenBank/DDBJ databases">
        <title>Genome sequence of Woronichinia naegeliana from Washington state freshwater lake bloom.</title>
        <authorList>
            <person name="Dreher T.W."/>
        </authorList>
    </citation>
    <scope>NUCLEOTIDE SEQUENCE</scope>
    <source>
        <strain evidence="5">WA131</strain>
    </source>
</reference>
<evidence type="ECO:0000256" key="1">
    <source>
        <dbReference type="ARBA" id="ARBA00001968"/>
    </source>
</evidence>
<gene>
    <name evidence="5" type="ORF">KA717_02445</name>
</gene>
<name>A0A977KXM2_9CYAN</name>
<comment type="cofactor">
    <cofactor evidence="1">
        <name>a divalent metal cation</name>
        <dbReference type="ChEBI" id="CHEBI:60240"/>
    </cofactor>
</comment>
<evidence type="ECO:0000256" key="3">
    <source>
        <dbReference type="SAM" id="MobiDB-lite"/>
    </source>
</evidence>
<evidence type="ECO:0000259" key="4">
    <source>
        <dbReference type="Pfam" id="PF13359"/>
    </source>
</evidence>
<dbReference type="KEGG" id="wna:KA717_02445"/>